<accession>A0ABV9JH06</accession>
<dbReference type="EMBL" id="JBHSGB010000001">
    <property type="protein sequence ID" value="MFC4653787.1"/>
    <property type="molecule type" value="Genomic_DNA"/>
</dbReference>
<dbReference type="Pfam" id="PF18623">
    <property type="entry name" value="TnsE_C"/>
    <property type="match status" value="1"/>
</dbReference>
<reference evidence="4" key="1">
    <citation type="journal article" date="2019" name="Int. J. Syst. Evol. Microbiol.">
        <title>The Global Catalogue of Microorganisms (GCM) 10K type strain sequencing project: providing services to taxonomists for standard genome sequencing and annotation.</title>
        <authorList>
            <consortium name="The Broad Institute Genomics Platform"/>
            <consortium name="The Broad Institute Genome Sequencing Center for Infectious Disease"/>
            <person name="Wu L."/>
            <person name="Ma J."/>
        </authorList>
    </citation>
    <scope>NUCLEOTIDE SEQUENCE [LARGE SCALE GENOMIC DNA]</scope>
    <source>
        <strain evidence="4">DT28</strain>
    </source>
</reference>
<evidence type="ECO:0000313" key="4">
    <source>
        <dbReference type="Proteomes" id="UP001595962"/>
    </source>
</evidence>
<evidence type="ECO:0000256" key="1">
    <source>
        <dbReference type="SAM" id="MobiDB-lite"/>
    </source>
</evidence>
<keyword evidence="4" id="KW-1185">Reference proteome</keyword>
<dbReference type="InterPro" id="IPR041419">
    <property type="entry name" value="TnsE_C"/>
</dbReference>
<organism evidence="3 4">
    <name type="scientific">Rheinheimera marina</name>
    <dbReference type="NCBI Taxonomy" id="1774958"/>
    <lineage>
        <taxon>Bacteria</taxon>
        <taxon>Pseudomonadati</taxon>
        <taxon>Pseudomonadota</taxon>
        <taxon>Gammaproteobacteria</taxon>
        <taxon>Chromatiales</taxon>
        <taxon>Chromatiaceae</taxon>
        <taxon>Rheinheimera</taxon>
    </lineage>
</organism>
<dbReference type="RefSeq" id="WP_377331325.1">
    <property type="nucleotide sequence ID" value="NZ_JBHSGB010000001.1"/>
</dbReference>
<gene>
    <name evidence="3" type="ORF">ACFO3I_01985</name>
</gene>
<comment type="caution">
    <text evidence="3">The sequence shown here is derived from an EMBL/GenBank/DDBJ whole genome shotgun (WGS) entry which is preliminary data.</text>
</comment>
<proteinExistence type="predicted"/>
<dbReference type="Proteomes" id="UP001595962">
    <property type="component" value="Unassembled WGS sequence"/>
</dbReference>
<feature type="domain" description="TnsE C-terminal" evidence="2">
    <location>
        <begin position="392"/>
        <end position="517"/>
    </location>
</feature>
<protein>
    <submittedName>
        <fullName evidence="3">Tn7-like element transposition protein TnsE</fullName>
    </submittedName>
</protein>
<evidence type="ECO:0000259" key="2">
    <source>
        <dbReference type="Pfam" id="PF18623"/>
    </source>
</evidence>
<name>A0ABV9JH06_9GAMM</name>
<sequence>MQKKLIKKIPVNARLVGLGNQFRRDVPSDFWHFSAYFNKEDGTSHNDNFDLEAMCLMGLGRTFTQDEHLFTSGGYRKALKLPPVAQWQEARLSSFQRLSKKLSGTKEVANQRCFLFQSDGLKVWLPKLELARKLFFHAGFLVRAAYQPNALDLMFNVKSWEFDTTYLIETLDANGAPVEFIRQPVYRSFLSWLLLNKDIRQSFNSIWQCLNQEQFIANSYCRWAFNFIPPAGLSGLDMDVHGVFNEEKNELLVWEINSIKALPNIVLGEAIFSHPKLKSHVRTPGSKDGGFGGKGGENLLIDTELEPSTDTTKILLDLLSEGLQISHPIQTKVKYAGERSSGYGKPNQDDDDSSTTQQVVGTKDDVDGGQGKAADFDALQESDNDTERFKDRFRVFIDLIKQLANEPDLELISLVVKPLPEVKRCHLHLMADGTERCYLLAKFVVGKRVRYVLEIDTSDNKRKLSTRIFSLLDPTIEADFIKRLFVLLLRSSIRWPGFLFLNEAVNVIGLKHHMSDQFIDRWAEKLKASIRY</sequence>
<evidence type="ECO:0000313" key="3">
    <source>
        <dbReference type="EMBL" id="MFC4653787.1"/>
    </source>
</evidence>
<feature type="region of interest" description="Disordered" evidence="1">
    <location>
        <begin position="336"/>
        <end position="379"/>
    </location>
</feature>